<reference evidence="2" key="1">
    <citation type="submission" date="2016-12" db="EMBL/GenBank/DDBJ databases">
        <authorList>
            <person name="Moulin L."/>
        </authorList>
    </citation>
    <scope>NUCLEOTIDE SEQUENCE [LARGE SCALE GENOMIC DNA]</scope>
    <source>
        <strain evidence="2">STM 7183</strain>
    </source>
</reference>
<organism evidence="2 3">
    <name type="scientific">Paraburkholderia piptadeniae</name>
    <dbReference type="NCBI Taxonomy" id="1701573"/>
    <lineage>
        <taxon>Bacteria</taxon>
        <taxon>Pseudomonadati</taxon>
        <taxon>Pseudomonadota</taxon>
        <taxon>Betaproteobacteria</taxon>
        <taxon>Burkholderiales</taxon>
        <taxon>Burkholderiaceae</taxon>
        <taxon>Paraburkholderia</taxon>
    </lineage>
</organism>
<dbReference type="EMBL" id="CYGY02000025">
    <property type="protein sequence ID" value="SIT40901.1"/>
    <property type="molecule type" value="Genomic_DNA"/>
</dbReference>
<comment type="caution">
    <text evidence="2">The sequence shown here is derived from an EMBL/GenBank/DDBJ whole genome shotgun (WGS) entry which is preliminary data.</text>
</comment>
<feature type="transmembrane region" description="Helical" evidence="1">
    <location>
        <begin position="24"/>
        <end position="41"/>
    </location>
</feature>
<gene>
    <name evidence="2" type="ORF">BN2476_250132</name>
</gene>
<keyword evidence="1" id="KW-0812">Transmembrane</keyword>
<dbReference type="AlphaFoldDB" id="A0A1N7S0Q0"/>
<evidence type="ECO:0000313" key="2">
    <source>
        <dbReference type="EMBL" id="SIT40901.1"/>
    </source>
</evidence>
<proteinExistence type="predicted"/>
<dbReference type="Proteomes" id="UP000195569">
    <property type="component" value="Unassembled WGS sequence"/>
</dbReference>
<evidence type="ECO:0000313" key="3">
    <source>
        <dbReference type="Proteomes" id="UP000195569"/>
    </source>
</evidence>
<protein>
    <submittedName>
        <fullName evidence="2">Uncharacterized protein</fullName>
    </submittedName>
</protein>
<keyword evidence="1" id="KW-0472">Membrane</keyword>
<accession>A0A1N7S0Q0</accession>
<sequence>MRSLISSLSLECNVYLGVSNVPEIFVFALMAFYVCAIGVRLRAQHFSRLEALAERSG</sequence>
<keyword evidence="1" id="KW-1133">Transmembrane helix</keyword>
<evidence type="ECO:0000256" key="1">
    <source>
        <dbReference type="SAM" id="Phobius"/>
    </source>
</evidence>
<name>A0A1N7S0Q0_9BURK</name>
<keyword evidence="3" id="KW-1185">Reference proteome</keyword>